<evidence type="ECO:0000256" key="1">
    <source>
        <dbReference type="SAM" id="MobiDB-lite"/>
    </source>
</evidence>
<accession>A0A9R1X8A5</accession>
<comment type="caution">
    <text evidence="3">The sequence shown here is derived from an EMBL/GenBank/DDBJ whole genome shotgun (WGS) entry which is preliminary data.</text>
</comment>
<dbReference type="Pfam" id="PF07727">
    <property type="entry name" value="RVT_2"/>
    <property type="match status" value="1"/>
</dbReference>
<feature type="domain" description="Reverse transcriptase Ty1/copia-type" evidence="2">
    <location>
        <begin position="186"/>
        <end position="248"/>
    </location>
</feature>
<organism evidence="3 4">
    <name type="scientific">Lactuca sativa</name>
    <name type="common">Garden lettuce</name>
    <dbReference type="NCBI Taxonomy" id="4236"/>
    <lineage>
        <taxon>Eukaryota</taxon>
        <taxon>Viridiplantae</taxon>
        <taxon>Streptophyta</taxon>
        <taxon>Embryophyta</taxon>
        <taxon>Tracheophyta</taxon>
        <taxon>Spermatophyta</taxon>
        <taxon>Magnoliopsida</taxon>
        <taxon>eudicotyledons</taxon>
        <taxon>Gunneridae</taxon>
        <taxon>Pentapetalae</taxon>
        <taxon>asterids</taxon>
        <taxon>campanulids</taxon>
        <taxon>Asterales</taxon>
        <taxon>Asteraceae</taxon>
        <taxon>Cichorioideae</taxon>
        <taxon>Cichorieae</taxon>
        <taxon>Lactucinae</taxon>
        <taxon>Lactuca</taxon>
    </lineage>
</organism>
<keyword evidence="4" id="KW-1185">Reference proteome</keyword>
<dbReference type="CDD" id="cd09272">
    <property type="entry name" value="RNase_HI_RT_Ty1"/>
    <property type="match status" value="1"/>
</dbReference>
<dbReference type="EMBL" id="NBSK02000006">
    <property type="protein sequence ID" value="KAJ0199337.1"/>
    <property type="molecule type" value="Genomic_DNA"/>
</dbReference>
<dbReference type="InterPro" id="IPR013103">
    <property type="entry name" value="RVT_2"/>
</dbReference>
<feature type="compositionally biased region" description="Low complexity" evidence="1">
    <location>
        <begin position="96"/>
        <end position="110"/>
    </location>
</feature>
<protein>
    <recommendedName>
        <fullName evidence="2">Reverse transcriptase Ty1/copia-type domain-containing protein</fullName>
    </recommendedName>
</protein>
<proteinExistence type="predicted"/>
<gene>
    <name evidence="3" type="ORF">LSAT_V11C600321640</name>
</gene>
<evidence type="ECO:0000259" key="2">
    <source>
        <dbReference type="Pfam" id="PF07727"/>
    </source>
</evidence>
<dbReference type="Proteomes" id="UP000235145">
    <property type="component" value="Unassembled WGS sequence"/>
</dbReference>
<dbReference type="AlphaFoldDB" id="A0A9R1X8A5"/>
<evidence type="ECO:0000313" key="3">
    <source>
        <dbReference type="EMBL" id="KAJ0199337.1"/>
    </source>
</evidence>
<sequence>MDFEGLHGTILHRSPLPSLDFVVHELIAEDSHIESHVDKESKEICIPTSTPVVLVVSTNQSRQNPRVAYDECAFYNKKNHWKAHRPFLVNKDKPQSSESSLTSLESSPSTVEIEDPPLPPFRRSTRPIKSTKLPDYAYSTYSGSFASFIRSIEHLSEPELYREPVLDPIWKNVMAEELTTLHQTHTCDLVSLPIRKHTIGCRWVYKIKTKFDPSVEQYKDSVGAKGYSQQYGFDYEETFAPLWKILQMDVKNVFLHGDLHEESNHDSPLFIRCSSVGHILLSLYVDDIIITDDDHGSIESLKHDLARSLVYLTVTLPEIAHVAHFVIDPTFVHWGTILHIMIYLRGTQFHTLLFPSTSLLEYHSYSDADWDGDRHDQKFTTGFFAFLIESLTSWKSKKKDVVSRSSMDAEYRAMVVTTSEII</sequence>
<dbReference type="PANTHER" id="PTHR11439">
    <property type="entry name" value="GAG-POL-RELATED RETROTRANSPOSON"/>
    <property type="match status" value="1"/>
</dbReference>
<name>A0A9R1X8A5_LACSA</name>
<evidence type="ECO:0000313" key="4">
    <source>
        <dbReference type="Proteomes" id="UP000235145"/>
    </source>
</evidence>
<reference evidence="3 4" key="1">
    <citation type="journal article" date="2017" name="Nat. Commun.">
        <title>Genome assembly with in vitro proximity ligation data and whole-genome triplication in lettuce.</title>
        <authorList>
            <person name="Reyes-Chin-Wo S."/>
            <person name="Wang Z."/>
            <person name="Yang X."/>
            <person name="Kozik A."/>
            <person name="Arikit S."/>
            <person name="Song C."/>
            <person name="Xia L."/>
            <person name="Froenicke L."/>
            <person name="Lavelle D.O."/>
            <person name="Truco M.J."/>
            <person name="Xia R."/>
            <person name="Zhu S."/>
            <person name="Xu C."/>
            <person name="Xu H."/>
            <person name="Xu X."/>
            <person name="Cox K."/>
            <person name="Korf I."/>
            <person name="Meyers B.C."/>
            <person name="Michelmore R.W."/>
        </authorList>
    </citation>
    <scope>NUCLEOTIDE SEQUENCE [LARGE SCALE GENOMIC DNA]</scope>
    <source>
        <strain evidence="4">cv. Salinas</strain>
        <tissue evidence="3">Seedlings</tissue>
    </source>
</reference>
<dbReference type="PANTHER" id="PTHR11439:SF461">
    <property type="entry name" value="OS10G0432200 PROTEIN"/>
    <property type="match status" value="1"/>
</dbReference>
<feature type="region of interest" description="Disordered" evidence="1">
    <location>
        <begin position="86"/>
        <end position="126"/>
    </location>
</feature>